<evidence type="ECO:0000313" key="2">
    <source>
        <dbReference type="Proteomes" id="UP001150879"/>
    </source>
</evidence>
<protein>
    <submittedName>
        <fullName evidence="1">Transcription factor</fullName>
    </submittedName>
</protein>
<dbReference type="Proteomes" id="UP001150879">
    <property type="component" value="Unassembled WGS sequence"/>
</dbReference>
<reference evidence="1" key="2">
    <citation type="journal article" date="2023" name="IMA Fungus">
        <title>Comparative genomic study of the Penicillium genus elucidates a diverse pangenome and 15 lateral gene transfer events.</title>
        <authorList>
            <person name="Petersen C."/>
            <person name="Sorensen T."/>
            <person name="Nielsen M.R."/>
            <person name="Sondergaard T.E."/>
            <person name="Sorensen J.L."/>
            <person name="Fitzpatrick D.A."/>
            <person name="Frisvad J.C."/>
            <person name="Nielsen K.L."/>
        </authorList>
    </citation>
    <scope>NUCLEOTIDE SEQUENCE</scope>
    <source>
        <strain evidence="1">IBT 16849</strain>
    </source>
</reference>
<comment type="caution">
    <text evidence="1">The sequence shown here is derived from an EMBL/GenBank/DDBJ whole genome shotgun (WGS) entry which is preliminary data.</text>
</comment>
<organism evidence="1 2">
    <name type="scientific">Penicillium cf. griseofulvum</name>
    <dbReference type="NCBI Taxonomy" id="2972120"/>
    <lineage>
        <taxon>Eukaryota</taxon>
        <taxon>Fungi</taxon>
        <taxon>Dikarya</taxon>
        <taxon>Ascomycota</taxon>
        <taxon>Pezizomycotina</taxon>
        <taxon>Eurotiomycetes</taxon>
        <taxon>Eurotiomycetidae</taxon>
        <taxon>Eurotiales</taxon>
        <taxon>Aspergillaceae</taxon>
        <taxon>Penicillium</taxon>
    </lineage>
</organism>
<dbReference type="OrthoDB" id="5054768at2759"/>
<evidence type="ECO:0000313" key="1">
    <source>
        <dbReference type="EMBL" id="KAJ5185838.1"/>
    </source>
</evidence>
<dbReference type="EMBL" id="JAPQKP010000006">
    <property type="protein sequence ID" value="KAJ5185838.1"/>
    <property type="molecule type" value="Genomic_DNA"/>
</dbReference>
<gene>
    <name evidence="1" type="ORF">N7472_010678</name>
</gene>
<reference evidence="1" key="1">
    <citation type="submission" date="2022-11" db="EMBL/GenBank/DDBJ databases">
        <authorList>
            <person name="Petersen C."/>
        </authorList>
    </citation>
    <scope>NUCLEOTIDE SEQUENCE</scope>
    <source>
        <strain evidence="1">IBT 16849</strain>
    </source>
</reference>
<dbReference type="AlphaFoldDB" id="A0A9W9IWZ5"/>
<proteinExistence type="predicted"/>
<accession>A0A9W9IWZ5</accession>
<keyword evidence="2" id="KW-1185">Reference proteome</keyword>
<name>A0A9W9IWZ5_9EURO</name>
<sequence>MTTTKYRESFTLKGVVYNNIDRSEMASLWYDVNMPACNTSREYGNWSIRVPQRASWDTESWDDFDVPIMRAGFSAHAASLVMDGSFVASPYLRSNVSNYQGPKMLSRTTIRGNIQVRFEGVFDAYHSDILDVNSTAPAWLRTVGFGNNSLNIADSSGERHVRSALLSTLGVPFLVAAMVYM</sequence>